<accession>A0AAN9J7P0</accession>
<evidence type="ECO:0000313" key="4">
    <source>
        <dbReference type="Proteomes" id="UP001359559"/>
    </source>
</evidence>
<dbReference type="InterPro" id="IPR004518">
    <property type="entry name" value="MazG-like_dom"/>
</dbReference>
<feature type="transmembrane region" description="Helical" evidence="1">
    <location>
        <begin position="86"/>
        <end position="107"/>
    </location>
</feature>
<reference evidence="3 4" key="1">
    <citation type="submission" date="2024-01" db="EMBL/GenBank/DDBJ databases">
        <title>The genomes of 5 underutilized Papilionoideae crops provide insights into root nodulation and disease resistance.</title>
        <authorList>
            <person name="Yuan L."/>
        </authorList>
    </citation>
    <scope>NUCLEOTIDE SEQUENCE [LARGE SCALE GENOMIC DNA]</scope>
    <source>
        <strain evidence="3">LY-2023</strain>
        <tissue evidence="3">Leaf</tissue>
    </source>
</reference>
<dbReference type="GO" id="GO:0009143">
    <property type="term" value="P:nucleoside triphosphate catabolic process"/>
    <property type="evidence" value="ECO:0007669"/>
    <property type="project" value="InterPro"/>
</dbReference>
<evidence type="ECO:0000313" key="3">
    <source>
        <dbReference type="EMBL" id="KAK7293204.1"/>
    </source>
</evidence>
<sequence length="239" mass="27143">MREGDKEGQRGVGQRRERGLFLPSIEEIGHQAREVTPLITLQRKADVITGEPRPLVTSDRNYASRGFDTWCLKYLSYYIDGCTCSFLPSLSLFTLIFGIFFLSLHFFNMTGVADEGPVTLDMLKQLMAQFAEDRDWDKFHTPRNLLLAMVGEVGELSEIFQWKGEVQRGLPDWKEEEKVHLGEELSDVLLYLVRLSDICGVDLGKAALRKVQLNALKYPSKVCLEVPSKQDENSTNNGH</sequence>
<name>A0AAN9J7P0_CLITE</name>
<organism evidence="3 4">
    <name type="scientific">Clitoria ternatea</name>
    <name type="common">Butterfly pea</name>
    <dbReference type="NCBI Taxonomy" id="43366"/>
    <lineage>
        <taxon>Eukaryota</taxon>
        <taxon>Viridiplantae</taxon>
        <taxon>Streptophyta</taxon>
        <taxon>Embryophyta</taxon>
        <taxon>Tracheophyta</taxon>
        <taxon>Spermatophyta</taxon>
        <taxon>Magnoliopsida</taxon>
        <taxon>eudicotyledons</taxon>
        <taxon>Gunneridae</taxon>
        <taxon>Pentapetalae</taxon>
        <taxon>rosids</taxon>
        <taxon>fabids</taxon>
        <taxon>Fabales</taxon>
        <taxon>Fabaceae</taxon>
        <taxon>Papilionoideae</taxon>
        <taxon>50 kb inversion clade</taxon>
        <taxon>NPAAA clade</taxon>
        <taxon>indigoferoid/millettioid clade</taxon>
        <taxon>Phaseoleae</taxon>
        <taxon>Clitoria</taxon>
    </lineage>
</organism>
<dbReference type="Gene3D" id="1.10.287.1080">
    <property type="entry name" value="MazG-like"/>
    <property type="match status" value="1"/>
</dbReference>
<dbReference type="CDD" id="cd11537">
    <property type="entry name" value="NTP-PPase_RS21-C6_like"/>
    <property type="match status" value="1"/>
</dbReference>
<keyword evidence="4" id="KW-1185">Reference proteome</keyword>
<dbReference type="GO" id="GO:0047429">
    <property type="term" value="F:nucleoside triphosphate diphosphatase activity"/>
    <property type="evidence" value="ECO:0007669"/>
    <property type="project" value="InterPro"/>
</dbReference>
<dbReference type="EMBL" id="JAYKXN010000004">
    <property type="protein sequence ID" value="KAK7293204.1"/>
    <property type="molecule type" value="Genomic_DNA"/>
</dbReference>
<dbReference type="AlphaFoldDB" id="A0AAN9J7P0"/>
<keyword evidence="1" id="KW-1133">Transmembrane helix</keyword>
<comment type="caution">
    <text evidence="3">The sequence shown here is derived from an EMBL/GenBank/DDBJ whole genome shotgun (WGS) entry which is preliminary data.</text>
</comment>
<proteinExistence type="predicted"/>
<dbReference type="SUPFAM" id="SSF101386">
    <property type="entry name" value="all-alpha NTP pyrophosphatases"/>
    <property type="match status" value="1"/>
</dbReference>
<keyword evidence="1" id="KW-0472">Membrane</keyword>
<dbReference type="InterPro" id="IPR025984">
    <property type="entry name" value="DCTPP"/>
</dbReference>
<gene>
    <name evidence="3" type="ORF">RJT34_16067</name>
</gene>
<feature type="domain" description="NTP pyrophosphohydrolase MazG-like" evidence="2">
    <location>
        <begin position="141"/>
        <end position="207"/>
    </location>
</feature>
<evidence type="ECO:0000256" key="1">
    <source>
        <dbReference type="SAM" id="Phobius"/>
    </source>
</evidence>
<keyword evidence="1" id="KW-0812">Transmembrane</keyword>
<dbReference type="Proteomes" id="UP001359559">
    <property type="component" value="Unassembled WGS sequence"/>
</dbReference>
<dbReference type="PANTHER" id="PTHR14552:SF25">
    <property type="entry name" value="DCTP PYROPHOSPHATASE 1"/>
    <property type="match status" value="1"/>
</dbReference>
<dbReference type="Pfam" id="PF03819">
    <property type="entry name" value="MazG"/>
    <property type="match status" value="1"/>
</dbReference>
<evidence type="ECO:0000259" key="2">
    <source>
        <dbReference type="Pfam" id="PF03819"/>
    </source>
</evidence>
<protein>
    <recommendedName>
        <fullName evidence="2">NTP pyrophosphohydrolase MazG-like domain-containing protein</fullName>
    </recommendedName>
</protein>
<dbReference type="PANTHER" id="PTHR14552">
    <property type="match status" value="1"/>
</dbReference>